<sequence length="190" mass="21799">MSSQVFLTVEDRQKDIPYPPETHQDSQNFGFKPLKGKSEKVDKIQEAKGFPGIIAALKAINVQDSPFFSIGCEKYIGPEQYGGYYARGYIEFAFNYARMVSFPQAADLFRCFSIYYAQHEIYEYTTYNFDIQPAYFVKAKTDGYTCCVWIRTGHHASHKEAEQAYNKAVQLLADFISTVGPPENEPERIY</sequence>
<organism evidence="1 2">
    <name type="scientific">Phaeobacter gallaeciensis</name>
    <dbReference type="NCBI Taxonomy" id="60890"/>
    <lineage>
        <taxon>Bacteria</taxon>
        <taxon>Pseudomonadati</taxon>
        <taxon>Pseudomonadota</taxon>
        <taxon>Alphaproteobacteria</taxon>
        <taxon>Rhodobacterales</taxon>
        <taxon>Roseobacteraceae</taxon>
        <taxon>Phaeobacter</taxon>
    </lineage>
</organism>
<proteinExistence type="predicted"/>
<protein>
    <submittedName>
        <fullName evidence="1">Uncharacterized protein</fullName>
    </submittedName>
</protein>
<reference evidence="1 2" key="1">
    <citation type="journal article" date="2017" name="Front. Microbiol.">
        <title>Phaeobacter piscinae sp. nov., a species of the Roseobacter group and potential aquaculture probiont.</title>
        <authorList>
            <person name="Sonnenschein E.C."/>
            <person name="Phippen C.B.W."/>
            <person name="Nielsen K.F."/>
            <person name="Mateiu R.V."/>
            <person name="Melchiorsen J."/>
            <person name="Gram L."/>
            <person name="Overmann J."/>
            <person name="Freese H.M."/>
        </authorList>
    </citation>
    <scope>NUCLEOTIDE SEQUENCE [LARGE SCALE GENOMIC DNA]</scope>
    <source>
        <strain evidence="1 2">P63</strain>
    </source>
</reference>
<dbReference type="AlphaFoldDB" id="A0AAC9ZDL9"/>
<dbReference type="RefSeq" id="WP_096705202.1">
    <property type="nucleotide sequence ID" value="NZ_CP010679.1"/>
</dbReference>
<keyword evidence="1" id="KW-0614">Plasmid</keyword>
<dbReference type="Proteomes" id="UP000217545">
    <property type="component" value="Plasmid pP63_f"/>
</dbReference>
<gene>
    <name evidence="1" type="ORF">PhaeoP63_04302</name>
</gene>
<evidence type="ECO:0000313" key="2">
    <source>
        <dbReference type="Proteomes" id="UP000217545"/>
    </source>
</evidence>
<dbReference type="EMBL" id="CP010790">
    <property type="protein sequence ID" value="ATF08332.1"/>
    <property type="molecule type" value="Genomic_DNA"/>
</dbReference>
<name>A0AAC9ZDL9_9RHOB</name>
<geneLocation type="plasmid" evidence="2">
    <name>pp63_f</name>
</geneLocation>
<evidence type="ECO:0000313" key="1">
    <source>
        <dbReference type="EMBL" id="ATF08332.1"/>
    </source>
</evidence>
<accession>A0AAC9ZDL9</accession>